<dbReference type="AlphaFoldDB" id="A0A8S1M019"/>
<dbReference type="OMA" id="YWSQGEV"/>
<dbReference type="Proteomes" id="UP000688137">
    <property type="component" value="Unassembled WGS sequence"/>
</dbReference>
<evidence type="ECO:0000256" key="2">
    <source>
        <dbReference type="ARBA" id="ARBA00022490"/>
    </source>
</evidence>
<dbReference type="GO" id="GO:0005874">
    <property type="term" value="C:microtubule"/>
    <property type="evidence" value="ECO:0007669"/>
    <property type="project" value="UniProtKB-KW"/>
</dbReference>
<dbReference type="InterPro" id="IPR001680">
    <property type="entry name" value="WD40_rpt"/>
</dbReference>
<gene>
    <name evidence="10" type="ORF">PPRIM_AZ9-3.1.T0480119</name>
</gene>
<feature type="compositionally biased region" description="Basic residues" evidence="9">
    <location>
        <begin position="9"/>
        <end position="19"/>
    </location>
</feature>
<feature type="repeat" description="WD" evidence="8">
    <location>
        <begin position="479"/>
        <end position="521"/>
    </location>
</feature>
<evidence type="ECO:0000256" key="5">
    <source>
        <dbReference type="ARBA" id="ARBA00022737"/>
    </source>
</evidence>
<feature type="compositionally biased region" description="Polar residues" evidence="9">
    <location>
        <begin position="21"/>
        <end position="30"/>
    </location>
</feature>
<keyword evidence="3 8" id="KW-0853">WD repeat</keyword>
<evidence type="ECO:0000256" key="8">
    <source>
        <dbReference type="PROSITE-ProRule" id="PRU00221"/>
    </source>
</evidence>
<feature type="region of interest" description="Disordered" evidence="9">
    <location>
        <begin position="1"/>
        <end position="56"/>
    </location>
</feature>
<sequence length="650" mass="75770">MPPKQQKVALRRPQPKKQPKIANQNLNQQEAEPDGDESEYQHERERERPQLTEKELNEDMPSKMLIPNNPQAPKNITQYDYLQRKYKTDELVEQLIIHFRMDGEIIHKDSNESRIQEELWETKQALIKEAERNQEMEDPGASKDKEAIKQTMRNKFNYNAREAQTDGRVIRERGVSTEPPPSDTLKGQITQWEIFDAYIQNKAKEESQKKKDHTSDNTVYKPSFKRCLKIMERTVVHNDQKEKYNDYKYYWSQGEVVETSKNEGHLLPIWKFSNEKQKKKHVTSLCWNPRYMDLFAVSFGSYEFSKQRMGLICLYSLKNTTHPEYAFTCEAGVMCLDFHPQSPALLAVGLYDGTVLVYDIRNKHKKPIYQSTVRTQKHTDPVWQVRWNPDISKNYNFYSISSDGRVMNWVLMKNKLEPEEVIRLRLVGKNEEESTLIGLACGLCFDFNKFEPHIFLVGTEEGKIHKCSRAYSGQYQETYIGHNLAVYKVKWNNFHPRTFISASADWTVKIWDSKISTQIMSFEQGMQVVDAMWAPYSSTVFACATQDKIFVYDLNVDKIGKLAEQKPSKQPRLTNIAFNQRDPIILVGDTHGGITLLKLSPNLTKSGVKASNFPDGKVPKELENMPLEEYEKQKMENLLQVVSKWEREDS</sequence>
<dbReference type="Pfam" id="PF00400">
    <property type="entry name" value="WD40"/>
    <property type="match status" value="2"/>
</dbReference>
<evidence type="ECO:0000313" key="11">
    <source>
        <dbReference type="Proteomes" id="UP000688137"/>
    </source>
</evidence>
<dbReference type="GO" id="GO:0003341">
    <property type="term" value="P:cilium movement"/>
    <property type="evidence" value="ECO:0007669"/>
    <property type="project" value="TreeGrafter"/>
</dbReference>
<dbReference type="PANTHER" id="PTHR12442">
    <property type="entry name" value="DYNEIN INTERMEDIATE CHAIN"/>
    <property type="match status" value="1"/>
</dbReference>
<keyword evidence="6" id="KW-0206">Cytoskeleton</keyword>
<name>A0A8S1M019_PARPR</name>
<feature type="compositionally biased region" description="Basic and acidic residues" evidence="9">
    <location>
        <begin position="39"/>
        <end position="56"/>
    </location>
</feature>
<proteinExistence type="predicted"/>
<dbReference type="GO" id="GO:0036158">
    <property type="term" value="P:outer dynein arm assembly"/>
    <property type="evidence" value="ECO:0007669"/>
    <property type="project" value="TreeGrafter"/>
</dbReference>
<dbReference type="PANTHER" id="PTHR12442:SF11">
    <property type="entry name" value="DYNEIN AXONEMAL INTERMEDIATE CHAIN 1"/>
    <property type="match status" value="1"/>
</dbReference>
<reference evidence="10" key="1">
    <citation type="submission" date="2021-01" db="EMBL/GenBank/DDBJ databases">
        <authorList>
            <consortium name="Genoscope - CEA"/>
            <person name="William W."/>
        </authorList>
    </citation>
    <scope>NUCLEOTIDE SEQUENCE</scope>
</reference>
<dbReference type="FunFam" id="2.130.10.10:FF:001467">
    <property type="entry name" value="Flagellar outer dynein arm intermediate chain 1"/>
    <property type="match status" value="1"/>
</dbReference>
<dbReference type="SMART" id="SM00320">
    <property type="entry name" value="WD40"/>
    <property type="match status" value="4"/>
</dbReference>
<dbReference type="PROSITE" id="PS50294">
    <property type="entry name" value="WD_REPEATS_REGION"/>
    <property type="match status" value="1"/>
</dbReference>
<evidence type="ECO:0000256" key="4">
    <source>
        <dbReference type="ARBA" id="ARBA00022701"/>
    </source>
</evidence>
<evidence type="ECO:0000256" key="1">
    <source>
        <dbReference type="ARBA" id="ARBA00004430"/>
    </source>
</evidence>
<evidence type="ECO:0000256" key="7">
    <source>
        <dbReference type="ARBA" id="ARBA00023273"/>
    </source>
</evidence>
<protein>
    <submittedName>
        <fullName evidence="10">Uncharacterized protein</fullName>
    </submittedName>
</protein>
<evidence type="ECO:0000256" key="6">
    <source>
        <dbReference type="ARBA" id="ARBA00023212"/>
    </source>
</evidence>
<keyword evidence="4" id="KW-0493">Microtubule</keyword>
<dbReference type="EMBL" id="CAJJDM010000048">
    <property type="protein sequence ID" value="CAD8071922.1"/>
    <property type="molecule type" value="Genomic_DNA"/>
</dbReference>
<comment type="caution">
    <text evidence="10">The sequence shown here is derived from an EMBL/GenBank/DDBJ whole genome shotgun (WGS) entry which is preliminary data.</text>
</comment>
<dbReference type="InterPro" id="IPR050687">
    <property type="entry name" value="Dynein_IC"/>
</dbReference>
<dbReference type="GO" id="GO:0045504">
    <property type="term" value="F:dynein heavy chain binding"/>
    <property type="evidence" value="ECO:0007669"/>
    <property type="project" value="TreeGrafter"/>
</dbReference>
<accession>A0A8S1M019</accession>
<keyword evidence="11" id="KW-1185">Reference proteome</keyword>
<organism evidence="10 11">
    <name type="scientific">Paramecium primaurelia</name>
    <dbReference type="NCBI Taxonomy" id="5886"/>
    <lineage>
        <taxon>Eukaryota</taxon>
        <taxon>Sar</taxon>
        <taxon>Alveolata</taxon>
        <taxon>Ciliophora</taxon>
        <taxon>Intramacronucleata</taxon>
        <taxon>Oligohymenophorea</taxon>
        <taxon>Peniculida</taxon>
        <taxon>Parameciidae</taxon>
        <taxon>Paramecium</taxon>
    </lineage>
</organism>
<dbReference type="GO" id="GO:0036157">
    <property type="term" value="C:outer dynein arm"/>
    <property type="evidence" value="ECO:0007669"/>
    <property type="project" value="TreeGrafter"/>
</dbReference>
<comment type="subcellular location">
    <subcellularLocation>
        <location evidence="1">Cytoplasm</location>
        <location evidence="1">Cytoskeleton</location>
        <location evidence="1">Cilium axoneme</location>
    </subcellularLocation>
</comment>
<evidence type="ECO:0000256" key="9">
    <source>
        <dbReference type="SAM" id="MobiDB-lite"/>
    </source>
</evidence>
<keyword evidence="5" id="KW-0677">Repeat</keyword>
<dbReference type="FunFam" id="2.130.10.10:FF:002334">
    <property type="entry name" value="Uncharacterized protein"/>
    <property type="match status" value="1"/>
</dbReference>
<dbReference type="PROSITE" id="PS50082">
    <property type="entry name" value="WD_REPEATS_2"/>
    <property type="match status" value="1"/>
</dbReference>
<evidence type="ECO:0000313" key="10">
    <source>
        <dbReference type="EMBL" id="CAD8071922.1"/>
    </source>
</evidence>
<evidence type="ECO:0000256" key="3">
    <source>
        <dbReference type="ARBA" id="ARBA00022574"/>
    </source>
</evidence>
<keyword evidence="7" id="KW-0966">Cell projection</keyword>
<keyword evidence="2" id="KW-0963">Cytoplasm</keyword>
<dbReference type="GO" id="GO:0045503">
    <property type="term" value="F:dynein light chain binding"/>
    <property type="evidence" value="ECO:0007669"/>
    <property type="project" value="TreeGrafter"/>
</dbReference>